<organism evidence="1">
    <name type="scientific">Siphoviridae sp. ctGas1</name>
    <dbReference type="NCBI Taxonomy" id="2826221"/>
    <lineage>
        <taxon>Viruses</taxon>
        <taxon>Duplodnaviria</taxon>
        <taxon>Heunggongvirae</taxon>
        <taxon>Uroviricota</taxon>
        <taxon>Caudoviricetes</taxon>
    </lineage>
</organism>
<reference evidence="1" key="1">
    <citation type="journal article" date="2021" name="Proc. Natl. Acad. Sci. U.S.A.">
        <title>A Catalog of Tens of Thousands of Viruses from Human Metagenomes Reveals Hidden Associations with Chronic Diseases.</title>
        <authorList>
            <person name="Tisza M.J."/>
            <person name="Buck C.B."/>
        </authorList>
    </citation>
    <scope>NUCLEOTIDE SEQUENCE</scope>
    <source>
        <strain evidence="1">CtGas1</strain>
    </source>
</reference>
<dbReference type="EMBL" id="BK015011">
    <property type="protein sequence ID" value="DAD86975.1"/>
    <property type="molecule type" value="Genomic_DNA"/>
</dbReference>
<sequence>MFWSVPCHYPRNYLKCNTSQSMSLQGYYIARRTSSTTKQKNHSIKSGV</sequence>
<name>A0A8S5MXX6_9CAUD</name>
<evidence type="ECO:0000313" key="1">
    <source>
        <dbReference type="EMBL" id="DAD86975.1"/>
    </source>
</evidence>
<accession>A0A8S5MXX6</accession>
<protein>
    <submittedName>
        <fullName evidence="1">Uncharacterized protein</fullName>
    </submittedName>
</protein>
<proteinExistence type="predicted"/>